<evidence type="ECO:0000313" key="2">
    <source>
        <dbReference type="EMBL" id="KDN81642.1"/>
    </source>
</evidence>
<reference evidence="2 3" key="1">
    <citation type="submission" date="2014-05" db="EMBL/GenBank/DDBJ databases">
        <title>Draft Genome Sequence of Kitasatospora cheerisanensis KCTC 2395.</title>
        <authorList>
            <person name="Nam D.H."/>
        </authorList>
    </citation>
    <scope>NUCLEOTIDE SEQUENCE [LARGE SCALE GENOMIC DNA]</scope>
    <source>
        <strain evidence="2 3">KCTC 2395</strain>
    </source>
</reference>
<organism evidence="2 3">
    <name type="scientific">Kitasatospora cheerisanensis KCTC 2395</name>
    <dbReference type="NCBI Taxonomy" id="1348663"/>
    <lineage>
        <taxon>Bacteria</taxon>
        <taxon>Bacillati</taxon>
        <taxon>Actinomycetota</taxon>
        <taxon>Actinomycetes</taxon>
        <taxon>Kitasatosporales</taxon>
        <taxon>Streptomycetaceae</taxon>
        <taxon>Kitasatospora</taxon>
    </lineage>
</organism>
<evidence type="ECO:0000313" key="3">
    <source>
        <dbReference type="Proteomes" id="UP000027178"/>
    </source>
</evidence>
<keyword evidence="3" id="KW-1185">Reference proteome</keyword>
<dbReference type="EMBL" id="JNBY01000132">
    <property type="protein sequence ID" value="KDN81642.1"/>
    <property type="molecule type" value="Genomic_DNA"/>
</dbReference>
<accession>A0A066YKH0</accession>
<sequence>MRQLDPGVELFAGRVLGQFRGEGASGAREGGVVAEGGVEELLDQSAAFGLGQPGQSVHACGLLGGGSAPGDRGQHGPSQAQGADLYVECGGVSRGDLGEREFAVHDLADGGQAEAEFAQRPHQLQACDGLGAVPAVARRGAADRRDQAPVGVEPDGLDREAGVPGQVADRVQRVAFHAAILGSPPVGGSSPGRDGHSVDSSASYPPSTS</sequence>
<dbReference type="HOGENOM" id="CLU_1314033_0_0_11"/>
<comment type="caution">
    <text evidence="2">The sequence shown here is derived from an EMBL/GenBank/DDBJ whole genome shotgun (WGS) entry which is preliminary data.</text>
</comment>
<feature type="compositionally biased region" description="Low complexity" evidence="1">
    <location>
        <begin position="182"/>
        <end position="192"/>
    </location>
</feature>
<gene>
    <name evidence="2" type="ORF">KCH_66040</name>
</gene>
<feature type="compositionally biased region" description="Polar residues" evidence="1">
    <location>
        <begin position="198"/>
        <end position="209"/>
    </location>
</feature>
<proteinExistence type="predicted"/>
<dbReference type="Proteomes" id="UP000027178">
    <property type="component" value="Unassembled WGS sequence"/>
</dbReference>
<protein>
    <submittedName>
        <fullName evidence="2">Uncharacterized protein</fullName>
    </submittedName>
</protein>
<feature type="region of interest" description="Disordered" evidence="1">
    <location>
        <begin position="139"/>
        <end position="162"/>
    </location>
</feature>
<feature type="region of interest" description="Disordered" evidence="1">
    <location>
        <begin position="181"/>
        <end position="209"/>
    </location>
</feature>
<evidence type="ECO:0000256" key="1">
    <source>
        <dbReference type="SAM" id="MobiDB-lite"/>
    </source>
</evidence>
<name>A0A066YKH0_9ACTN</name>
<dbReference type="AlphaFoldDB" id="A0A066YKH0"/>